<dbReference type="InterPro" id="IPR029058">
    <property type="entry name" value="AB_hydrolase_fold"/>
</dbReference>
<dbReference type="GO" id="GO:0004177">
    <property type="term" value="F:aminopeptidase activity"/>
    <property type="evidence" value="ECO:0007669"/>
    <property type="project" value="UniProtKB-KW"/>
</dbReference>
<dbReference type="PANTHER" id="PTHR43689">
    <property type="entry name" value="HYDROLASE"/>
    <property type="match status" value="1"/>
</dbReference>
<feature type="domain" description="AB hydrolase-1" evidence="1">
    <location>
        <begin position="76"/>
        <end position="207"/>
    </location>
</feature>
<dbReference type="EC" id="3.4.11.5" evidence="2"/>
<keyword evidence="2" id="KW-0645">Protease</keyword>
<proteinExistence type="predicted"/>
<keyword evidence="2" id="KW-0031">Aminopeptidase</keyword>
<dbReference type="Gene3D" id="3.40.50.1820">
    <property type="entry name" value="alpha/beta hydrolase"/>
    <property type="match status" value="1"/>
</dbReference>
<evidence type="ECO:0000313" key="2">
    <source>
        <dbReference type="EMBL" id="CTQ44590.1"/>
    </source>
</evidence>
<dbReference type="AlphaFoldDB" id="A0A0M6Y709"/>
<dbReference type="PRINTS" id="PR00111">
    <property type="entry name" value="ABHYDROLASE"/>
</dbReference>
<dbReference type="PANTHER" id="PTHR43689:SF8">
    <property type="entry name" value="ALPHA_BETA-HYDROLASES SUPERFAMILY PROTEIN"/>
    <property type="match status" value="1"/>
</dbReference>
<name>A0A0M6Y709_9HYPH</name>
<dbReference type="STRING" id="187304.B0E33_08100"/>
<organism evidence="2 3">
    <name type="scientific">Roseibium aggregatum</name>
    <dbReference type="NCBI Taxonomy" id="187304"/>
    <lineage>
        <taxon>Bacteria</taxon>
        <taxon>Pseudomonadati</taxon>
        <taxon>Pseudomonadota</taxon>
        <taxon>Alphaproteobacteria</taxon>
        <taxon>Hyphomicrobiales</taxon>
        <taxon>Stappiaceae</taxon>
        <taxon>Roseibium</taxon>
    </lineage>
</organism>
<dbReference type="Proteomes" id="UP000048926">
    <property type="component" value="Unassembled WGS sequence"/>
</dbReference>
<sequence>MACDKPRQETASPMRILTDRSAVFRHSPSMRMERFSSLTTLLSGTVHVETRAVTVGNYTVHVRCWTPEVRLPGKVPVLLFHDSLGCIALWRDFPERLAVASGRVVIAYDRPGFGQSSVREDILPASFIADEGRTVVPALCEQLDLTRFVACGHSVGGGMAVHTAAQHPEKVTALVTIAAQALIEDRTLEGVREARTAFADPGAFDRLALYHGDKARWVLDAWTESWLSPAFAHWSLDDALAGVRCSTLAIHGALDEYGSTRHPEHIANSTGGQKVILEGRGHTPHRECPDLLVETISSFLVNIS</sequence>
<dbReference type="Pfam" id="PF00561">
    <property type="entry name" value="Abhydrolase_1"/>
    <property type="match status" value="1"/>
</dbReference>
<dbReference type="SUPFAM" id="SSF53474">
    <property type="entry name" value="alpha/beta-Hydrolases"/>
    <property type="match status" value="1"/>
</dbReference>
<reference evidence="3" key="1">
    <citation type="submission" date="2015-07" db="EMBL/GenBank/DDBJ databases">
        <authorList>
            <person name="Rodrigo-Torres Lidia"/>
            <person name="Arahal R.David."/>
        </authorList>
    </citation>
    <scope>NUCLEOTIDE SEQUENCE [LARGE SCALE GENOMIC DNA]</scope>
    <source>
        <strain evidence="3">CECT 4801</strain>
    </source>
</reference>
<accession>A0A0M6Y709</accession>
<dbReference type="EMBL" id="CXST01000002">
    <property type="protein sequence ID" value="CTQ44590.1"/>
    <property type="molecule type" value="Genomic_DNA"/>
</dbReference>
<evidence type="ECO:0000259" key="1">
    <source>
        <dbReference type="Pfam" id="PF00561"/>
    </source>
</evidence>
<evidence type="ECO:0000313" key="3">
    <source>
        <dbReference type="Proteomes" id="UP000048926"/>
    </source>
</evidence>
<gene>
    <name evidence="2" type="primary">pepIP</name>
    <name evidence="2" type="ORF">LAL4801_03035</name>
</gene>
<protein>
    <submittedName>
        <fullName evidence="2">Proline iminopeptidase</fullName>
        <ecNumber evidence="2">3.4.11.5</ecNumber>
    </submittedName>
</protein>
<keyword evidence="3" id="KW-1185">Reference proteome</keyword>
<dbReference type="InterPro" id="IPR000073">
    <property type="entry name" value="AB_hydrolase_1"/>
</dbReference>
<keyword evidence="2" id="KW-0378">Hydrolase</keyword>